<keyword evidence="2" id="KW-0812">Transmembrane</keyword>
<dbReference type="AlphaFoldDB" id="A0A9Q0FVJ6"/>
<name>A0A9Q0FVJ6_9ROSI</name>
<dbReference type="PANTHER" id="PTHR33098:SF114">
    <property type="entry name" value="DUF4408 DOMAIN-CONTAINING PROTEIN"/>
    <property type="match status" value="1"/>
</dbReference>
<keyword evidence="2" id="KW-0472">Membrane</keyword>
<feature type="domain" description="DUF4408" evidence="3">
    <location>
        <begin position="51"/>
        <end position="81"/>
    </location>
</feature>
<gene>
    <name evidence="4" type="ORF">Tsubulata_012381</name>
</gene>
<feature type="transmembrane region" description="Helical" evidence="2">
    <location>
        <begin position="21"/>
        <end position="43"/>
    </location>
</feature>
<keyword evidence="2" id="KW-1133">Transmembrane helix</keyword>
<organism evidence="4 5">
    <name type="scientific">Turnera subulata</name>
    <dbReference type="NCBI Taxonomy" id="218843"/>
    <lineage>
        <taxon>Eukaryota</taxon>
        <taxon>Viridiplantae</taxon>
        <taxon>Streptophyta</taxon>
        <taxon>Embryophyta</taxon>
        <taxon>Tracheophyta</taxon>
        <taxon>Spermatophyta</taxon>
        <taxon>Magnoliopsida</taxon>
        <taxon>eudicotyledons</taxon>
        <taxon>Gunneridae</taxon>
        <taxon>Pentapetalae</taxon>
        <taxon>rosids</taxon>
        <taxon>fabids</taxon>
        <taxon>Malpighiales</taxon>
        <taxon>Passifloraceae</taxon>
        <taxon>Turnera</taxon>
    </lineage>
</organism>
<evidence type="ECO:0000313" key="5">
    <source>
        <dbReference type="Proteomes" id="UP001141552"/>
    </source>
</evidence>
<evidence type="ECO:0000256" key="1">
    <source>
        <dbReference type="SAM" id="MobiDB-lite"/>
    </source>
</evidence>
<comment type="caution">
    <text evidence="4">The sequence shown here is derived from an EMBL/GenBank/DDBJ whole genome shotgun (WGS) entry which is preliminary data.</text>
</comment>
<dbReference type="OrthoDB" id="1933168at2759"/>
<dbReference type="InterPro" id="IPR008480">
    <property type="entry name" value="DUF761_pln"/>
</dbReference>
<dbReference type="Pfam" id="PF05553">
    <property type="entry name" value="DUF761"/>
    <property type="match status" value="1"/>
</dbReference>
<reference evidence="4" key="2">
    <citation type="journal article" date="2023" name="Plants (Basel)">
        <title>Annotation of the Turnera subulata (Passifloraceae) Draft Genome Reveals the S-Locus Evolved after the Divergence of Turneroideae from Passifloroideae in a Stepwise Manner.</title>
        <authorList>
            <person name="Henning P.M."/>
            <person name="Roalson E.H."/>
            <person name="Mir W."/>
            <person name="McCubbin A.G."/>
            <person name="Shore J.S."/>
        </authorList>
    </citation>
    <scope>NUCLEOTIDE SEQUENCE</scope>
    <source>
        <strain evidence="4">F60SS</strain>
    </source>
</reference>
<dbReference type="InterPro" id="IPR025520">
    <property type="entry name" value="DUF4408"/>
</dbReference>
<proteinExistence type="predicted"/>
<feature type="region of interest" description="Disordered" evidence="1">
    <location>
        <begin position="227"/>
        <end position="249"/>
    </location>
</feature>
<evidence type="ECO:0000256" key="2">
    <source>
        <dbReference type="SAM" id="Phobius"/>
    </source>
</evidence>
<reference evidence="4" key="1">
    <citation type="submission" date="2022-02" db="EMBL/GenBank/DDBJ databases">
        <authorList>
            <person name="Henning P.M."/>
            <person name="McCubbin A.G."/>
            <person name="Shore J.S."/>
        </authorList>
    </citation>
    <scope>NUCLEOTIDE SEQUENCE</scope>
    <source>
        <strain evidence="4">F60SS</strain>
        <tissue evidence="4">Leaves</tissue>
    </source>
</reference>
<dbReference type="PANTHER" id="PTHR33098">
    <property type="entry name" value="COTTON FIBER (DUF761)"/>
    <property type="match status" value="1"/>
</dbReference>
<dbReference type="EMBL" id="JAKUCV010003539">
    <property type="protein sequence ID" value="KAJ4838495.1"/>
    <property type="molecule type" value="Genomic_DNA"/>
</dbReference>
<evidence type="ECO:0000259" key="3">
    <source>
        <dbReference type="Pfam" id="PF14364"/>
    </source>
</evidence>
<protein>
    <recommendedName>
        <fullName evidence="3">DUF4408 domain-containing protein</fullName>
    </recommendedName>
</protein>
<feature type="transmembrane region" description="Helical" evidence="2">
    <location>
        <begin position="63"/>
        <end position="81"/>
    </location>
</feature>
<keyword evidence="5" id="KW-1185">Reference proteome</keyword>
<dbReference type="Pfam" id="PF14364">
    <property type="entry name" value="DUF4408"/>
    <property type="match status" value="1"/>
</dbReference>
<sequence>MFQLSTLKTRRIEIGTWVAKLVLLCGGIVSTILWFKVAILPYIFDLIRTSIIPSLRCWFTPPYIYIIFNLIILAILVSSTYRHEKYHPKKINKPTSNSKPTFHIDPQEEYWSNDGPAITKSQHNSTIHSQYILEGIIQQNHEDQEDSPTWDDSSSLCDPCLKDSCKRKELEEIFVKDKVNPQEESDQGTRVNETLEDAWNFIMEGQRNATKRELKKSDTWEASPQVLLPKSNGHSLCGDNGEEDDGQSTRGRLELVRKSDNFDERASLRSWEKFRSPDDLNKRAEAFIKKFTYEMRLQRQEFPKHHCPND</sequence>
<accession>A0A9Q0FVJ6</accession>
<evidence type="ECO:0000313" key="4">
    <source>
        <dbReference type="EMBL" id="KAJ4838495.1"/>
    </source>
</evidence>
<dbReference type="Proteomes" id="UP001141552">
    <property type="component" value="Unassembled WGS sequence"/>
</dbReference>